<dbReference type="InterPro" id="IPR011009">
    <property type="entry name" value="Kinase-like_dom_sf"/>
</dbReference>
<dbReference type="EMBL" id="RFFH01000016">
    <property type="protein sequence ID" value="RMI29109.1"/>
    <property type="molecule type" value="Genomic_DNA"/>
</dbReference>
<dbReference type="InterPro" id="IPR011050">
    <property type="entry name" value="Pectin_lyase_fold/virulence"/>
</dbReference>
<evidence type="ECO:0000256" key="4">
    <source>
        <dbReference type="ARBA" id="ARBA00022737"/>
    </source>
</evidence>
<evidence type="ECO:0000256" key="7">
    <source>
        <dbReference type="ARBA" id="ARBA00022840"/>
    </source>
</evidence>
<feature type="region of interest" description="Disordered" evidence="9">
    <location>
        <begin position="393"/>
        <end position="496"/>
    </location>
</feature>
<gene>
    <name evidence="11" type="ORF">EBN03_27130</name>
</gene>
<feature type="compositionally biased region" description="Pro residues" evidence="9">
    <location>
        <begin position="285"/>
        <end position="296"/>
    </location>
</feature>
<proteinExistence type="predicted"/>
<organism evidence="11 12">
    <name type="scientific">Nocardia stercoris</name>
    <dbReference type="NCBI Taxonomy" id="2483361"/>
    <lineage>
        <taxon>Bacteria</taxon>
        <taxon>Bacillati</taxon>
        <taxon>Actinomycetota</taxon>
        <taxon>Actinomycetes</taxon>
        <taxon>Mycobacteriales</taxon>
        <taxon>Nocardiaceae</taxon>
        <taxon>Nocardia</taxon>
    </lineage>
</organism>
<dbReference type="PROSITE" id="PS50011">
    <property type="entry name" value="PROTEIN_KINASE_DOM"/>
    <property type="match status" value="1"/>
</dbReference>
<evidence type="ECO:0000256" key="9">
    <source>
        <dbReference type="SAM" id="MobiDB-lite"/>
    </source>
</evidence>
<keyword evidence="5 8" id="KW-0547">Nucleotide-binding</keyword>
<feature type="compositionally biased region" description="Low complexity" evidence="9">
    <location>
        <begin position="510"/>
        <end position="521"/>
    </location>
</feature>
<dbReference type="Proteomes" id="UP000279275">
    <property type="component" value="Unassembled WGS sequence"/>
</dbReference>
<feature type="region of interest" description="Disordered" evidence="9">
    <location>
        <begin position="285"/>
        <end position="372"/>
    </location>
</feature>
<dbReference type="InterPro" id="IPR000719">
    <property type="entry name" value="Prot_kinase_dom"/>
</dbReference>
<feature type="region of interest" description="Disordered" evidence="9">
    <location>
        <begin position="510"/>
        <end position="588"/>
    </location>
</feature>
<evidence type="ECO:0000256" key="2">
    <source>
        <dbReference type="ARBA" id="ARBA00022527"/>
    </source>
</evidence>
<dbReference type="PANTHER" id="PTHR43289">
    <property type="entry name" value="MITOGEN-ACTIVATED PROTEIN KINASE KINASE KINASE 20-RELATED"/>
    <property type="match status" value="1"/>
</dbReference>
<dbReference type="InterPro" id="IPR039448">
    <property type="entry name" value="Beta_helix"/>
</dbReference>
<evidence type="ECO:0000313" key="12">
    <source>
        <dbReference type="Proteomes" id="UP000279275"/>
    </source>
</evidence>
<dbReference type="Pfam" id="PF00069">
    <property type="entry name" value="Pkinase"/>
    <property type="match status" value="1"/>
</dbReference>
<feature type="compositionally biased region" description="Low complexity" evidence="9">
    <location>
        <begin position="433"/>
        <end position="444"/>
    </location>
</feature>
<evidence type="ECO:0000256" key="1">
    <source>
        <dbReference type="ARBA" id="ARBA00012513"/>
    </source>
</evidence>
<sequence length="1068" mass="108222">MGAIGPGGVFAGFRIVRELGAGGMGQVFLAQDRSLPRYIALKVLNDAAGQDAELRARFLREADIVARLDHPNIVTVHARGEERGRLWIAMGFVDGTDVEKALRAGALDLGRAVKILTATADALDCAHDARVLHRDVKPANILLTAGPRERVVLTDFGIAKPIDEISSLTQTGKVLASFQYAAPERLHGTASGAPASDVYSLGCTLFHILTGRTPFAGANLPQLIYAHLYTPPPAASAVNPALPRGVDAVIARALAKNPADRYPTCGALAAALAAVLPPPPRFAPPVHTPPAAPPPVATRVPAAAVSGPADAADRASAAQDSAAATPSQDAVDNSAAARANPMAPNSAAATPNSAAPPIDSAAPGRADNRLGRADAAPDSAVAMYGQAAAGNRPVAPVVQPPTPNSAAAASNSAAPAPNPAVDPLGRADPAPEAADAVQGQVAAGNRPVAAVVQPPTPNSAAAASNSAAPAPNPTVDPLGRADPAPEAADAVQGQVAAGNRPVAAVVQPPAPNSAAAVSDSATPPPNRADDSLGRADAAPSSGAAVASSGAEASGPVYPPAAADRSGAAVSGPPVTVHGSPGSVTHVVDPAGPSATIGAAISSAGDGDIVAICPGTYRESLRIDKPITLVGRGSRDDVVIISADGHTIVCTAAARLENLTVIQEGAGSTKAALDIGAGSVEVTGCEFRSSAGPCVAVHDDGDPVLRRNVIRDGSSSGIAVFDGGRGTFEANRIHGQPTGVLIASGATPVLRENTIEDVTQFGVLVEGEGTAGVLERNELHGARNWREHASVPLTVRTGANPVVRHNTVRAGDYIGVRLTEGALGLLADNRIEFGDGAGDSDWPAVCLESGAGSTLRRNTVADPRQRRNGRPEGVAGAPFGVIYIADETTTGLLEDNTVRAHLDAVALVVKYGAHPTVRHNDIRGGSTGVLVGDADTAGLLEHNTLTEHDCAIAVLSGAHPTVRHNTIRANGVGIDLLEGAPVIESNTLSEHREAAVRVYRHANPALRRNTIRANTGYGIWIAAGGAGTVEGNTLTGHDHEPAVHLEPGATVTLDDNVLHDNAAGDVRRL</sequence>
<dbReference type="GO" id="GO:0005524">
    <property type="term" value="F:ATP binding"/>
    <property type="evidence" value="ECO:0007669"/>
    <property type="project" value="UniProtKB-UniRule"/>
</dbReference>
<dbReference type="PANTHER" id="PTHR43289:SF6">
    <property type="entry name" value="SERINE_THREONINE-PROTEIN KINASE NEKL-3"/>
    <property type="match status" value="1"/>
</dbReference>
<keyword evidence="6" id="KW-0418">Kinase</keyword>
<dbReference type="SUPFAM" id="SSF51126">
    <property type="entry name" value="Pectin lyase-like"/>
    <property type="match status" value="2"/>
</dbReference>
<dbReference type="Gene3D" id="3.30.200.20">
    <property type="entry name" value="Phosphorylase Kinase, domain 1"/>
    <property type="match status" value="1"/>
</dbReference>
<dbReference type="SMART" id="SM00220">
    <property type="entry name" value="S_TKc"/>
    <property type="match status" value="1"/>
</dbReference>
<dbReference type="SMART" id="SM00710">
    <property type="entry name" value="PbH1"/>
    <property type="match status" value="11"/>
</dbReference>
<comment type="caution">
    <text evidence="11">The sequence shown here is derived from an EMBL/GenBank/DDBJ whole genome shotgun (WGS) entry which is preliminary data.</text>
</comment>
<feature type="domain" description="Protein kinase" evidence="10">
    <location>
        <begin position="13"/>
        <end position="276"/>
    </location>
</feature>
<dbReference type="Gene3D" id="1.10.510.10">
    <property type="entry name" value="Transferase(Phosphotransferase) domain 1"/>
    <property type="match status" value="1"/>
</dbReference>
<evidence type="ECO:0000256" key="3">
    <source>
        <dbReference type="ARBA" id="ARBA00022679"/>
    </source>
</evidence>
<dbReference type="Gene3D" id="2.160.20.10">
    <property type="entry name" value="Single-stranded right-handed beta-helix, Pectin lyase-like"/>
    <property type="match status" value="2"/>
</dbReference>
<keyword evidence="12" id="KW-1185">Reference proteome</keyword>
<dbReference type="InterPro" id="IPR012334">
    <property type="entry name" value="Pectin_lyas_fold"/>
</dbReference>
<dbReference type="InterPro" id="IPR006633">
    <property type="entry name" value="Carb-bd_sugar_hydrolysis-dom"/>
</dbReference>
<dbReference type="AlphaFoldDB" id="A0A3M2KUH6"/>
<dbReference type="PROSITE" id="PS00107">
    <property type="entry name" value="PROTEIN_KINASE_ATP"/>
    <property type="match status" value="1"/>
</dbReference>
<feature type="compositionally biased region" description="Low complexity" evidence="9">
    <location>
        <begin position="404"/>
        <end position="415"/>
    </location>
</feature>
<dbReference type="EC" id="2.7.11.1" evidence="1"/>
<dbReference type="PROSITE" id="PS00108">
    <property type="entry name" value="PROTEIN_KINASE_ST"/>
    <property type="match status" value="1"/>
</dbReference>
<dbReference type="InterPro" id="IPR008271">
    <property type="entry name" value="Ser/Thr_kinase_AS"/>
</dbReference>
<dbReference type="CDD" id="cd14014">
    <property type="entry name" value="STKc_PknB_like"/>
    <property type="match status" value="1"/>
</dbReference>
<dbReference type="SMART" id="SM00722">
    <property type="entry name" value="CASH"/>
    <property type="match status" value="1"/>
</dbReference>
<feature type="compositionally biased region" description="Low complexity" evidence="9">
    <location>
        <begin position="487"/>
        <end position="496"/>
    </location>
</feature>
<reference evidence="11 12" key="1">
    <citation type="submission" date="2018-10" db="EMBL/GenBank/DDBJ databases">
        <title>Isolation from cow dung.</title>
        <authorList>
            <person name="Ling L."/>
        </authorList>
    </citation>
    <scope>NUCLEOTIDE SEQUENCE [LARGE SCALE GENOMIC DNA]</scope>
    <source>
        <strain evidence="11 12">NEAU-LL90</strain>
    </source>
</reference>
<keyword evidence="7 8" id="KW-0067">ATP-binding</keyword>
<dbReference type="InterPro" id="IPR017441">
    <property type="entry name" value="Protein_kinase_ATP_BS"/>
</dbReference>
<keyword evidence="3" id="KW-0808">Transferase</keyword>
<dbReference type="SUPFAM" id="SSF56112">
    <property type="entry name" value="Protein kinase-like (PK-like)"/>
    <property type="match status" value="1"/>
</dbReference>
<evidence type="ECO:0000313" key="11">
    <source>
        <dbReference type="EMBL" id="RMI29109.1"/>
    </source>
</evidence>
<dbReference type="OrthoDB" id="9762169at2"/>
<name>A0A3M2KUH6_9NOCA</name>
<keyword evidence="2" id="KW-0723">Serine/threonine-protein kinase</keyword>
<dbReference type="InterPro" id="IPR006626">
    <property type="entry name" value="PbH1"/>
</dbReference>
<feature type="compositionally biased region" description="Low complexity" evidence="9">
    <location>
        <begin position="534"/>
        <end position="554"/>
    </location>
</feature>
<feature type="compositionally biased region" description="Low complexity" evidence="9">
    <location>
        <begin position="458"/>
        <end position="469"/>
    </location>
</feature>
<feature type="binding site" evidence="8">
    <location>
        <position position="42"/>
    </location>
    <ligand>
        <name>ATP</name>
        <dbReference type="ChEBI" id="CHEBI:30616"/>
    </ligand>
</feature>
<evidence type="ECO:0000256" key="8">
    <source>
        <dbReference type="PROSITE-ProRule" id="PRU10141"/>
    </source>
</evidence>
<feature type="compositionally biased region" description="Low complexity" evidence="9">
    <location>
        <begin position="297"/>
        <end position="357"/>
    </location>
</feature>
<keyword evidence="4" id="KW-0677">Repeat</keyword>
<evidence type="ECO:0000259" key="10">
    <source>
        <dbReference type="PROSITE" id="PS50011"/>
    </source>
</evidence>
<evidence type="ECO:0000256" key="5">
    <source>
        <dbReference type="ARBA" id="ARBA00022741"/>
    </source>
</evidence>
<protein>
    <recommendedName>
        <fullName evidence="1">non-specific serine/threonine protein kinase</fullName>
        <ecNumber evidence="1">2.7.11.1</ecNumber>
    </recommendedName>
</protein>
<dbReference type="RefSeq" id="WP_122190979.1">
    <property type="nucleotide sequence ID" value="NZ_RFFH01000016.1"/>
</dbReference>
<dbReference type="GO" id="GO:0004674">
    <property type="term" value="F:protein serine/threonine kinase activity"/>
    <property type="evidence" value="ECO:0007669"/>
    <property type="project" value="UniProtKB-KW"/>
</dbReference>
<accession>A0A3M2KUH6</accession>
<dbReference type="Pfam" id="PF13229">
    <property type="entry name" value="Beta_helix"/>
    <property type="match status" value="2"/>
</dbReference>
<evidence type="ECO:0000256" key="6">
    <source>
        <dbReference type="ARBA" id="ARBA00022777"/>
    </source>
</evidence>